<dbReference type="Proteomes" id="UP001218218">
    <property type="component" value="Unassembled WGS sequence"/>
</dbReference>
<keyword evidence="2" id="KW-1185">Reference proteome</keyword>
<organism evidence="1 2">
    <name type="scientific">Mycena albidolilacea</name>
    <dbReference type="NCBI Taxonomy" id="1033008"/>
    <lineage>
        <taxon>Eukaryota</taxon>
        <taxon>Fungi</taxon>
        <taxon>Dikarya</taxon>
        <taxon>Basidiomycota</taxon>
        <taxon>Agaricomycotina</taxon>
        <taxon>Agaricomycetes</taxon>
        <taxon>Agaricomycetidae</taxon>
        <taxon>Agaricales</taxon>
        <taxon>Marasmiineae</taxon>
        <taxon>Mycenaceae</taxon>
        <taxon>Mycena</taxon>
    </lineage>
</organism>
<proteinExistence type="predicted"/>
<dbReference type="AlphaFoldDB" id="A0AAD6ZS38"/>
<dbReference type="EMBL" id="JARIHO010000030">
    <property type="protein sequence ID" value="KAJ7336756.1"/>
    <property type="molecule type" value="Genomic_DNA"/>
</dbReference>
<evidence type="ECO:0000313" key="1">
    <source>
        <dbReference type="EMBL" id="KAJ7336756.1"/>
    </source>
</evidence>
<gene>
    <name evidence="1" type="ORF">DFH08DRAFT_705834</name>
</gene>
<protein>
    <submittedName>
        <fullName evidence="1">Uncharacterized protein</fullName>
    </submittedName>
</protein>
<accession>A0AAD6ZS38</accession>
<comment type="caution">
    <text evidence="1">The sequence shown here is derived from an EMBL/GenBank/DDBJ whole genome shotgun (WGS) entry which is preliminary data.</text>
</comment>
<name>A0AAD6ZS38_9AGAR</name>
<sequence length="136" mass="15951">MAEMARDYHEKVQESDRPDEYAKTMATTIILDECDVHLSEAQHIKVDDKLITQDIRTALNLSRNGSASGLDGLPYKFYRWLINRYEEDREAFDILEHLKELYADIEAHEIVKGTDFNIVWMCLIYKKRRSGPDLEL</sequence>
<evidence type="ECO:0000313" key="2">
    <source>
        <dbReference type="Proteomes" id="UP001218218"/>
    </source>
</evidence>
<reference evidence="1" key="1">
    <citation type="submission" date="2023-03" db="EMBL/GenBank/DDBJ databases">
        <title>Massive genome expansion in bonnet fungi (Mycena s.s.) driven by repeated elements and novel gene families across ecological guilds.</title>
        <authorList>
            <consortium name="Lawrence Berkeley National Laboratory"/>
            <person name="Harder C.B."/>
            <person name="Miyauchi S."/>
            <person name="Viragh M."/>
            <person name="Kuo A."/>
            <person name="Thoen E."/>
            <person name="Andreopoulos B."/>
            <person name="Lu D."/>
            <person name="Skrede I."/>
            <person name="Drula E."/>
            <person name="Henrissat B."/>
            <person name="Morin E."/>
            <person name="Kohler A."/>
            <person name="Barry K."/>
            <person name="LaButti K."/>
            <person name="Morin E."/>
            <person name="Salamov A."/>
            <person name="Lipzen A."/>
            <person name="Mereny Z."/>
            <person name="Hegedus B."/>
            <person name="Baldrian P."/>
            <person name="Stursova M."/>
            <person name="Weitz H."/>
            <person name="Taylor A."/>
            <person name="Grigoriev I.V."/>
            <person name="Nagy L.G."/>
            <person name="Martin F."/>
            <person name="Kauserud H."/>
        </authorList>
    </citation>
    <scope>NUCLEOTIDE SEQUENCE</scope>
    <source>
        <strain evidence="1">CBHHK002</strain>
    </source>
</reference>